<name>A0A4R4P718_9ACTN</name>
<evidence type="ECO:0000313" key="1">
    <source>
        <dbReference type="EMBL" id="TDC17544.1"/>
    </source>
</evidence>
<accession>A0A4R4P718</accession>
<sequence length="142" mass="15745">MASAQSRRSSEQQCKGKRFGRIKYRLNSGATVCLLDDDLRQRGRRPRAFRRGKAKYSGYTPIEMPKLGDDSLAYRRNAGGLTGAYLTAKVGTVVATVLVERGGYGVTLSQTAEKFVDRIRQAQAGQKPGAGLPRFERVIDYR</sequence>
<dbReference type="AlphaFoldDB" id="A0A4R4P718"/>
<protein>
    <submittedName>
        <fullName evidence="1">Uncharacterized protein</fullName>
    </submittedName>
</protein>
<comment type="caution">
    <text evidence="1">The sequence shown here is derived from an EMBL/GenBank/DDBJ whole genome shotgun (WGS) entry which is preliminary data.</text>
</comment>
<gene>
    <name evidence="1" type="ORF">E1284_08780</name>
</gene>
<dbReference type="EMBL" id="SMJW01000031">
    <property type="protein sequence ID" value="TDC17544.1"/>
    <property type="molecule type" value="Genomic_DNA"/>
</dbReference>
<evidence type="ECO:0000313" key="2">
    <source>
        <dbReference type="Proteomes" id="UP000295431"/>
    </source>
</evidence>
<organism evidence="1 2">
    <name type="scientific">Actinomadura bangladeshensis</name>
    <dbReference type="NCBI Taxonomy" id="453573"/>
    <lineage>
        <taxon>Bacteria</taxon>
        <taxon>Bacillati</taxon>
        <taxon>Actinomycetota</taxon>
        <taxon>Actinomycetes</taxon>
        <taxon>Streptosporangiales</taxon>
        <taxon>Thermomonosporaceae</taxon>
        <taxon>Actinomadura</taxon>
    </lineage>
</organism>
<dbReference type="OrthoDB" id="4213787at2"/>
<dbReference type="Proteomes" id="UP000295431">
    <property type="component" value="Unassembled WGS sequence"/>
</dbReference>
<reference evidence="1 2" key="1">
    <citation type="submission" date="2019-03" db="EMBL/GenBank/DDBJ databases">
        <title>Draft genome sequences of novel Actinobacteria.</title>
        <authorList>
            <person name="Sahin N."/>
            <person name="Ay H."/>
            <person name="Saygin H."/>
        </authorList>
    </citation>
    <scope>NUCLEOTIDE SEQUENCE [LARGE SCALE GENOMIC DNA]</scope>
    <source>
        <strain evidence="1 2">DSM 45347</strain>
    </source>
</reference>
<proteinExistence type="predicted"/>
<keyword evidence="2" id="KW-1185">Reference proteome</keyword>
<dbReference type="RefSeq" id="WP_131938514.1">
    <property type="nucleotide sequence ID" value="NZ_BAAAMX010000036.1"/>
</dbReference>